<gene>
    <name evidence="1" type="ORF">MNBD_GAMMA24-992</name>
</gene>
<evidence type="ECO:0000313" key="1">
    <source>
        <dbReference type="EMBL" id="VAX12116.1"/>
    </source>
</evidence>
<accession>A0A3B1B1E7</accession>
<name>A0A3B1B1E7_9ZZZZ</name>
<sequence length="90" mass="9407">MCYKYLALHSPDAGIEAAFMAGGLVLVNVPLGYCLVDNGYGGFVGSLSLFLVSRLNSGNHFLDEGTEGRALPGIKLTPFFGLACAFSGLC</sequence>
<reference evidence="1" key="1">
    <citation type="submission" date="2018-06" db="EMBL/GenBank/DDBJ databases">
        <authorList>
            <person name="Zhirakovskaya E."/>
        </authorList>
    </citation>
    <scope>NUCLEOTIDE SEQUENCE</scope>
</reference>
<dbReference type="AlphaFoldDB" id="A0A3B1B1E7"/>
<organism evidence="1">
    <name type="scientific">hydrothermal vent metagenome</name>
    <dbReference type="NCBI Taxonomy" id="652676"/>
    <lineage>
        <taxon>unclassified sequences</taxon>
        <taxon>metagenomes</taxon>
        <taxon>ecological metagenomes</taxon>
    </lineage>
</organism>
<proteinExistence type="predicted"/>
<protein>
    <submittedName>
        <fullName evidence="1">Uncharacterized protein</fullName>
    </submittedName>
</protein>
<dbReference type="EMBL" id="UOFZ01000013">
    <property type="protein sequence ID" value="VAX12116.1"/>
    <property type="molecule type" value="Genomic_DNA"/>
</dbReference>